<dbReference type="EMBL" id="X80427">
    <property type="protein sequence ID" value="CAA56626.1"/>
    <property type="molecule type" value="mRNA"/>
</dbReference>
<dbReference type="AlphaFoldDB" id="Q62303"/>
<reference evidence="1" key="1">
    <citation type="journal article" date="1996" name="Mamm. Genome">
        <title>Characterization of genes expressed early in mouse spermatogenesis, isolated from a subtractive cDNA library.</title>
        <authorList>
            <person name="Lopez-Fernandez L.A."/>
            <person name="del Mazo J."/>
        </authorList>
    </citation>
    <scope>NUCLEOTIDE SEQUENCE</scope>
    <source>
        <strain evidence="1">Swiss</strain>
        <tissue evidence="1">Testis</tissue>
    </source>
</reference>
<feature type="non-terminal residue" evidence="1">
    <location>
        <position position="49"/>
    </location>
</feature>
<dbReference type="AGR" id="MGI:1096570"/>
<name>Q62303_MOUSE</name>
<dbReference type="MGI" id="MGI:1096570">
    <property type="gene designation" value="Tex264"/>
</dbReference>
<evidence type="ECO:0000313" key="2">
    <source>
        <dbReference type="MGI" id="MGI:1096570"/>
    </source>
</evidence>
<protein>
    <submittedName>
        <fullName evidence="1">Tex264 protein</fullName>
    </submittedName>
</protein>
<organism evidence="1">
    <name type="scientific">Mus musculus</name>
    <name type="common">Mouse</name>
    <dbReference type="NCBI Taxonomy" id="10090"/>
    <lineage>
        <taxon>Eukaryota</taxon>
        <taxon>Metazoa</taxon>
        <taxon>Chordata</taxon>
        <taxon>Craniata</taxon>
        <taxon>Vertebrata</taxon>
        <taxon>Euteleostomi</taxon>
        <taxon>Mammalia</taxon>
        <taxon>Eutheria</taxon>
        <taxon>Euarchontoglires</taxon>
        <taxon>Glires</taxon>
        <taxon>Rodentia</taxon>
        <taxon>Myomorpha</taxon>
        <taxon>Muroidea</taxon>
        <taxon>Muridae</taxon>
        <taxon>Murinae</taxon>
        <taxon>Mus</taxon>
        <taxon>Mus</taxon>
    </lineage>
</organism>
<evidence type="ECO:0000313" key="1">
    <source>
        <dbReference type="EMBL" id="CAA56626.1"/>
    </source>
</evidence>
<proteinExistence type="evidence at transcript level"/>
<sequence length="49" mass="5335">VSAQLLSSLPFCSQAEGARDCYLHQPPGLPTLQTLIGASRTQNKVNYFL</sequence>
<accession>Q62303</accession>
<gene>
    <name evidence="2" type="primary">Tex264</name>
    <name evidence="1" type="synonym">tex264</name>
</gene>
<feature type="non-terminal residue" evidence="1">
    <location>
        <position position="1"/>
    </location>
</feature>